<dbReference type="SUPFAM" id="SSF56726">
    <property type="entry name" value="DNA topoisomerase IV, alpha subunit"/>
    <property type="match status" value="1"/>
</dbReference>
<dbReference type="InterPro" id="IPR024465">
    <property type="entry name" value="DUF2399"/>
</dbReference>
<accession>A0A0W1ATR0</accession>
<dbReference type="GO" id="GO:0003677">
    <property type="term" value="F:DNA binding"/>
    <property type="evidence" value="ECO:0007669"/>
    <property type="project" value="InterPro"/>
</dbReference>
<feature type="domain" description="DUF2399" evidence="1">
    <location>
        <begin position="291"/>
        <end position="381"/>
    </location>
</feature>
<dbReference type="GO" id="GO:0005694">
    <property type="term" value="C:chromosome"/>
    <property type="evidence" value="ECO:0007669"/>
    <property type="project" value="InterPro"/>
</dbReference>
<dbReference type="AlphaFoldDB" id="A0A0W1ATR0"/>
<protein>
    <recommendedName>
        <fullName evidence="1">DUF2399 domain-containing protein</fullName>
    </recommendedName>
</protein>
<dbReference type="Pfam" id="PF09664">
    <property type="entry name" value="DUF2399"/>
    <property type="match status" value="1"/>
</dbReference>
<proteinExistence type="predicted"/>
<sequence>MQKFDDVLSFISQSFLKKDEQLEMQRTIGEASLIDIDIVKKTERTIRRVGIITIAREYTSIVEDRPDQQLLRWTVGKRAALDDNQQTFDWLHKGWILKEVRFKRDGKSVERIHYRMGYLLYVYLTNRQRDEHRDSINQFTQYQSNVAPKMEQIKYLHDERLHQLKGVASFLSDSLQWGLNDLDEQYIFPTNWSVSKRINALNFLLAFLMISSNKEIFDWKEIGAHYYPGIGGSKVFDAYKVEFLNFLETLGGHSLETLGMISGGQITSIYFAGELEGNWSSYRAGPVHALTSISVSQDHYSTRATTLWLVENRAVLTRISAESHFLQETNSLIICVDGHLRSAHKHFIRQLLLNSPIEQTIFWSDYDEAGLQIAGEMFQSLMGHAVRHKWICPDHSIISNWSEYQYNMESLLQYSKSEQEIVLGEAKDWRRWIYH</sequence>
<dbReference type="InterPro" id="IPR036078">
    <property type="entry name" value="Spo11/TopoVI_A_sf"/>
</dbReference>
<gene>
    <name evidence="2" type="ORF">UQ64_23815</name>
</gene>
<dbReference type="RefSeq" id="WP_060625388.1">
    <property type="nucleotide sequence ID" value="NZ_LCZJ02000033.1"/>
</dbReference>
<comment type="caution">
    <text evidence="2">The sequence shown here is derived from an EMBL/GenBank/DDBJ whole genome shotgun (WGS) entry which is preliminary data.</text>
</comment>
<dbReference type="Proteomes" id="UP000054709">
    <property type="component" value="Unassembled WGS sequence"/>
</dbReference>
<evidence type="ECO:0000313" key="3">
    <source>
        <dbReference type="Proteomes" id="UP000054709"/>
    </source>
</evidence>
<evidence type="ECO:0000313" key="2">
    <source>
        <dbReference type="EMBL" id="KTD84680.1"/>
    </source>
</evidence>
<reference evidence="2 3" key="1">
    <citation type="journal article" date="2015" name="Int. Biodeterior. Biodegradation">
        <title>Physiological and genetic screening methods for the isolation of methyl tert-butyl ether-degrading bacteria for bioremediation purposes.</title>
        <authorList>
            <person name="Guisado I.M."/>
            <person name="Purswani J."/>
            <person name="Gonzalez Lopez J."/>
            <person name="Pozo C."/>
        </authorList>
    </citation>
    <scope>NUCLEOTIDE SEQUENCE [LARGE SCALE GENOMIC DNA]</scope>
    <source>
        <strain evidence="2 3">SH7</strain>
    </source>
</reference>
<evidence type="ECO:0000259" key="1">
    <source>
        <dbReference type="Pfam" id="PF09664"/>
    </source>
</evidence>
<organism evidence="2 3">
    <name type="scientific">Paenibacillus etheri</name>
    <dbReference type="NCBI Taxonomy" id="1306852"/>
    <lineage>
        <taxon>Bacteria</taxon>
        <taxon>Bacillati</taxon>
        <taxon>Bacillota</taxon>
        <taxon>Bacilli</taxon>
        <taxon>Bacillales</taxon>
        <taxon>Paenibacillaceae</taxon>
        <taxon>Paenibacillus</taxon>
    </lineage>
</organism>
<dbReference type="EMBL" id="LCZJ02000033">
    <property type="protein sequence ID" value="KTD84680.1"/>
    <property type="molecule type" value="Genomic_DNA"/>
</dbReference>
<name>A0A0W1ATR0_9BACL</name>
<keyword evidence="3" id="KW-1185">Reference proteome</keyword>
<dbReference type="OrthoDB" id="2502371at2"/>